<feature type="region of interest" description="Disordered" evidence="5">
    <location>
        <begin position="295"/>
        <end position="324"/>
    </location>
</feature>
<feature type="transmembrane region" description="Helical" evidence="6">
    <location>
        <begin position="427"/>
        <end position="450"/>
    </location>
</feature>
<name>A0ABR3VJJ6_HUMIN</name>
<comment type="subcellular location">
    <subcellularLocation>
        <location evidence="1">Membrane</location>
        <topology evidence="1">Multi-pass membrane protein</topology>
    </subcellularLocation>
</comment>
<comment type="caution">
    <text evidence="7">The sequence shown here is derived from an EMBL/GenBank/DDBJ whole genome shotgun (WGS) entry which is preliminary data.</text>
</comment>
<feature type="region of interest" description="Disordered" evidence="5">
    <location>
        <begin position="1"/>
        <end position="20"/>
    </location>
</feature>
<evidence type="ECO:0000313" key="7">
    <source>
        <dbReference type="EMBL" id="KAL1841548.1"/>
    </source>
</evidence>
<evidence type="ECO:0000256" key="5">
    <source>
        <dbReference type="SAM" id="MobiDB-lite"/>
    </source>
</evidence>
<feature type="transmembrane region" description="Helical" evidence="6">
    <location>
        <begin position="492"/>
        <end position="514"/>
    </location>
</feature>
<sequence length="556" mass="58607">MNRPSRTDDDLEHPTWNQSPPFLAADLTTRQDLNGIANAREHRHGCADVSNCAGWLIEGKHAGGMLVPGERDKEALRQPASAMSGRLHRPLIAPPTALGGEGRACLSPRSIRPPAGWIGWIASVVAASTLINAAGHYVPLLFSSSTAAAKSAVMGVVKAETTLRRLAKRGDACENSVVAAEEYNMPLHVGALVIILAVSSLACAVPMLAAKFPFMRIPEPFFFAVRHFGTGVLLATAFVHLLPTAFISLGDPCLSNFWTTDYPAMPGAIALVGIFVVSVIEMVFSPARHTIPRDSLAGNARATSEGSGHGTVPRHGHAVRSSISGGHCNNAAVVAAVTRPSGARRSSIITPAPSRGAGGADSATEAEKQPTGSKAELREADETLGAGLTPEQLHKKSILQCMLLEVGILFHSVFIGMALSVAVGSDFVVLLIAIAFHQTFEGLALGARIASISWPEDTRQPWLMVLAYGCTTPIGQAIGLATHTLYSPNSEFGLILVGTMNAVSSGLLTFAALIELLSEDFLSDHSWTILRGRKRVAACLLVFFGAVCMSLVGAWA</sequence>
<feature type="transmembrane region" description="Helical" evidence="6">
    <location>
        <begin position="462"/>
        <end position="486"/>
    </location>
</feature>
<organism evidence="7 8">
    <name type="scientific">Humicola insolens</name>
    <name type="common">Soft-rot fungus</name>
    <dbReference type="NCBI Taxonomy" id="85995"/>
    <lineage>
        <taxon>Eukaryota</taxon>
        <taxon>Fungi</taxon>
        <taxon>Dikarya</taxon>
        <taxon>Ascomycota</taxon>
        <taxon>Pezizomycotina</taxon>
        <taxon>Sordariomycetes</taxon>
        <taxon>Sordariomycetidae</taxon>
        <taxon>Sordariales</taxon>
        <taxon>Chaetomiaceae</taxon>
        <taxon>Mycothermus</taxon>
    </lineage>
</organism>
<feature type="transmembrane region" description="Helical" evidence="6">
    <location>
        <begin position="535"/>
        <end position="555"/>
    </location>
</feature>
<keyword evidence="2 6" id="KW-0812">Transmembrane</keyword>
<accession>A0ABR3VJJ6</accession>
<dbReference type="EMBL" id="JAZGSY010000071">
    <property type="protein sequence ID" value="KAL1841548.1"/>
    <property type="molecule type" value="Genomic_DNA"/>
</dbReference>
<feature type="transmembrane region" description="Helical" evidence="6">
    <location>
        <begin position="262"/>
        <end position="284"/>
    </location>
</feature>
<dbReference type="InterPro" id="IPR003689">
    <property type="entry name" value="ZIP"/>
</dbReference>
<dbReference type="Pfam" id="PF02535">
    <property type="entry name" value="Zip"/>
    <property type="match status" value="1"/>
</dbReference>
<evidence type="ECO:0000256" key="2">
    <source>
        <dbReference type="ARBA" id="ARBA00022692"/>
    </source>
</evidence>
<keyword evidence="3 6" id="KW-1133">Transmembrane helix</keyword>
<evidence type="ECO:0000313" key="8">
    <source>
        <dbReference type="Proteomes" id="UP001583172"/>
    </source>
</evidence>
<keyword evidence="4 6" id="KW-0472">Membrane</keyword>
<feature type="transmembrane region" description="Helical" evidence="6">
    <location>
        <begin position="187"/>
        <end position="209"/>
    </location>
</feature>
<feature type="transmembrane region" description="Helical" evidence="6">
    <location>
        <begin position="221"/>
        <end position="242"/>
    </location>
</feature>
<feature type="region of interest" description="Disordered" evidence="5">
    <location>
        <begin position="344"/>
        <end position="375"/>
    </location>
</feature>
<dbReference type="PANTHER" id="PTHR11040:SF55">
    <property type="entry name" value="MEMBRANE ZINC ION TRANSPORTER, PUTATIVE (AFU_ORTHOLOGUE AFUA_6G00470)-RELATED"/>
    <property type="match status" value="1"/>
</dbReference>
<reference evidence="7 8" key="1">
    <citation type="journal article" date="2024" name="Commun. Biol.">
        <title>Comparative genomic analysis of thermophilic fungi reveals convergent evolutionary adaptations and gene losses.</title>
        <authorList>
            <person name="Steindorff A.S."/>
            <person name="Aguilar-Pontes M.V."/>
            <person name="Robinson A.J."/>
            <person name="Andreopoulos B."/>
            <person name="LaButti K."/>
            <person name="Kuo A."/>
            <person name="Mondo S."/>
            <person name="Riley R."/>
            <person name="Otillar R."/>
            <person name="Haridas S."/>
            <person name="Lipzen A."/>
            <person name="Grimwood J."/>
            <person name="Schmutz J."/>
            <person name="Clum A."/>
            <person name="Reid I.D."/>
            <person name="Moisan M.C."/>
            <person name="Butler G."/>
            <person name="Nguyen T.T.M."/>
            <person name="Dewar K."/>
            <person name="Conant G."/>
            <person name="Drula E."/>
            <person name="Henrissat B."/>
            <person name="Hansel C."/>
            <person name="Singer S."/>
            <person name="Hutchinson M.I."/>
            <person name="de Vries R.P."/>
            <person name="Natvig D.O."/>
            <person name="Powell A.J."/>
            <person name="Tsang A."/>
            <person name="Grigoriev I.V."/>
        </authorList>
    </citation>
    <scope>NUCLEOTIDE SEQUENCE [LARGE SCALE GENOMIC DNA]</scope>
    <source>
        <strain evidence="7 8">CBS 620.91</strain>
    </source>
</reference>
<protein>
    <submittedName>
        <fullName evidence="7">Uncharacterized protein</fullName>
    </submittedName>
</protein>
<keyword evidence="8" id="KW-1185">Reference proteome</keyword>
<proteinExistence type="predicted"/>
<evidence type="ECO:0000256" key="1">
    <source>
        <dbReference type="ARBA" id="ARBA00004141"/>
    </source>
</evidence>
<feature type="transmembrane region" description="Helical" evidence="6">
    <location>
        <begin position="117"/>
        <end position="138"/>
    </location>
</feature>
<feature type="transmembrane region" description="Helical" evidence="6">
    <location>
        <begin position="402"/>
        <end position="421"/>
    </location>
</feature>
<dbReference type="PANTHER" id="PTHR11040">
    <property type="entry name" value="ZINC/IRON TRANSPORTER"/>
    <property type="match status" value="1"/>
</dbReference>
<evidence type="ECO:0000256" key="6">
    <source>
        <dbReference type="SAM" id="Phobius"/>
    </source>
</evidence>
<evidence type="ECO:0000256" key="3">
    <source>
        <dbReference type="ARBA" id="ARBA00022989"/>
    </source>
</evidence>
<dbReference type="Proteomes" id="UP001583172">
    <property type="component" value="Unassembled WGS sequence"/>
</dbReference>
<gene>
    <name evidence="7" type="ORF">VTJ49DRAFT_6921</name>
</gene>
<evidence type="ECO:0000256" key="4">
    <source>
        <dbReference type="ARBA" id="ARBA00023136"/>
    </source>
</evidence>